<evidence type="ECO:0000256" key="1">
    <source>
        <dbReference type="SAM" id="SignalP"/>
    </source>
</evidence>
<name>A0A6C2UIM5_9BACT</name>
<dbReference type="Proteomes" id="UP000346198">
    <property type="component" value="Unassembled WGS sequence"/>
</dbReference>
<evidence type="ECO:0000313" key="3">
    <source>
        <dbReference type="Proteomes" id="UP000346198"/>
    </source>
</evidence>
<protein>
    <submittedName>
        <fullName evidence="2">Porin O</fullName>
    </submittedName>
</protein>
<dbReference type="Pfam" id="PF07396">
    <property type="entry name" value="Porin_O_P"/>
    <property type="match status" value="1"/>
</dbReference>
<keyword evidence="1" id="KW-0732">Signal</keyword>
<keyword evidence="3" id="KW-1185">Reference proteome</keyword>
<proteinExistence type="predicted"/>
<dbReference type="InterPro" id="IPR010870">
    <property type="entry name" value="Porin_O/P"/>
</dbReference>
<sequence>MLASKKIIMWKLAVFLLGATVGFADKGSEAVAVDPPKVDANLVTTVEDVKEATQLAEAIDSNDTNLVAVAIAQNKTNIVEAARAISETNFVASVKADEDAGSWESIFSKENRSRMQVNFYLKDGLYYELKRDNPSDKNVLKSIFSEKRRITGRVGAKVHIDAGGFHSGGDMPDVNHNSTTRRIRLSTYGRTYLFRPLTYGVEYGVSNGDYSFSNGYLWFHEIPYVNSLKVGLFKAPMSLEYMQSSSSTLLMERAAPVGAFVPGERLGFQIGGQLYEGKGTLLGGFFGQTADDKDGDTSDSYSRFVSRGTWLVMDRPESKELVHLGISSGFQFSQGDGTRYRARPGSYLAPHLVDTGELGGDQAFTYALEAAWAKGPFTVQGEFFNAFADDEADDTHDFFGGYIMGSVFLTGDSRPYNRSNGTFGRVKLKRKFSFKDRHLGALELTARASYIDLTDGAVQGGKMSVLSTGFNCYLTQQNRLMLVLGGANVDKPDSNGELYFVQTRFQVEF</sequence>
<accession>A0A6C2UIM5</accession>
<feature type="chain" id="PRO_5025433015" evidence="1">
    <location>
        <begin position="25"/>
        <end position="509"/>
    </location>
</feature>
<evidence type="ECO:0000313" key="2">
    <source>
        <dbReference type="EMBL" id="VGO20065.1"/>
    </source>
</evidence>
<gene>
    <name evidence="2" type="primary">oprO</name>
    <name evidence="2" type="ORF">SCARR_02125</name>
</gene>
<dbReference type="InterPro" id="IPR023614">
    <property type="entry name" value="Porin_dom_sf"/>
</dbReference>
<dbReference type="RefSeq" id="WP_136061511.1">
    <property type="nucleotide sequence ID" value="NZ_CAAHFH010000001.1"/>
</dbReference>
<dbReference type="AlphaFoldDB" id="A0A6C2UIM5"/>
<feature type="signal peptide" evidence="1">
    <location>
        <begin position="1"/>
        <end position="24"/>
    </location>
</feature>
<dbReference type="Gene3D" id="2.40.160.10">
    <property type="entry name" value="Porin"/>
    <property type="match status" value="1"/>
</dbReference>
<dbReference type="EMBL" id="CAAHFH010000001">
    <property type="protein sequence ID" value="VGO20065.1"/>
    <property type="molecule type" value="Genomic_DNA"/>
</dbReference>
<reference evidence="2 3" key="1">
    <citation type="submission" date="2019-04" db="EMBL/GenBank/DDBJ databases">
        <authorList>
            <person name="Van Vliet M D."/>
        </authorList>
    </citation>
    <scope>NUCLEOTIDE SEQUENCE [LARGE SCALE GENOMIC DNA]</scope>
    <source>
        <strain evidence="2 3">F21</strain>
    </source>
</reference>
<organism evidence="2 3">
    <name type="scientific">Pontiella sulfatireligans</name>
    <dbReference type="NCBI Taxonomy" id="2750658"/>
    <lineage>
        <taxon>Bacteria</taxon>
        <taxon>Pseudomonadati</taxon>
        <taxon>Kiritimatiellota</taxon>
        <taxon>Kiritimatiellia</taxon>
        <taxon>Kiritimatiellales</taxon>
        <taxon>Pontiellaceae</taxon>
        <taxon>Pontiella</taxon>
    </lineage>
</organism>